<comment type="caution">
    <text evidence="2">The sequence shown here is derived from an EMBL/GenBank/DDBJ whole genome shotgun (WGS) entry which is preliminary data.</text>
</comment>
<feature type="signal peptide" evidence="1">
    <location>
        <begin position="1"/>
        <end position="22"/>
    </location>
</feature>
<feature type="chain" id="PRO_5045273608" evidence="1">
    <location>
        <begin position="23"/>
        <end position="117"/>
    </location>
</feature>
<accession>A0ABP1RVX2</accession>
<reference evidence="2 3" key="1">
    <citation type="submission" date="2024-08" db="EMBL/GenBank/DDBJ databases">
        <authorList>
            <person name="Cucini C."/>
            <person name="Frati F."/>
        </authorList>
    </citation>
    <scope>NUCLEOTIDE SEQUENCE [LARGE SCALE GENOMIC DNA]</scope>
</reference>
<evidence type="ECO:0000256" key="1">
    <source>
        <dbReference type="SAM" id="SignalP"/>
    </source>
</evidence>
<proteinExistence type="predicted"/>
<protein>
    <submittedName>
        <fullName evidence="2">Uncharacterized protein</fullName>
    </submittedName>
</protein>
<organism evidence="2 3">
    <name type="scientific">Orchesella dallaii</name>
    <dbReference type="NCBI Taxonomy" id="48710"/>
    <lineage>
        <taxon>Eukaryota</taxon>
        <taxon>Metazoa</taxon>
        <taxon>Ecdysozoa</taxon>
        <taxon>Arthropoda</taxon>
        <taxon>Hexapoda</taxon>
        <taxon>Collembola</taxon>
        <taxon>Entomobryomorpha</taxon>
        <taxon>Entomobryoidea</taxon>
        <taxon>Orchesellidae</taxon>
        <taxon>Orchesellinae</taxon>
        <taxon>Orchesella</taxon>
    </lineage>
</organism>
<keyword evidence="3" id="KW-1185">Reference proteome</keyword>
<evidence type="ECO:0000313" key="2">
    <source>
        <dbReference type="EMBL" id="CAL8136886.1"/>
    </source>
</evidence>
<sequence length="117" mass="12704">MAKCALILAIIITAAWIDIVSSQTPPLPVCTVPPVCDATVSNTCDTNQDIFKEYCITLWTFLTSTKGVLKCCPADSGAGTECKCCELIGDNCADCYYYNEYNKPIKNLKKLGNSTMS</sequence>
<dbReference type="EMBL" id="CAXLJM020000112">
    <property type="protein sequence ID" value="CAL8136886.1"/>
    <property type="molecule type" value="Genomic_DNA"/>
</dbReference>
<name>A0ABP1RVX2_9HEXA</name>
<dbReference type="Proteomes" id="UP001642540">
    <property type="component" value="Unassembled WGS sequence"/>
</dbReference>
<gene>
    <name evidence="2" type="ORF">ODALV1_LOCUS26661</name>
</gene>
<evidence type="ECO:0000313" key="3">
    <source>
        <dbReference type="Proteomes" id="UP001642540"/>
    </source>
</evidence>
<keyword evidence="1" id="KW-0732">Signal</keyword>